<evidence type="ECO:0000256" key="1">
    <source>
        <dbReference type="SAM" id="Phobius"/>
    </source>
</evidence>
<reference evidence="2 3" key="1">
    <citation type="submission" date="2017-02" db="EMBL/GenBank/DDBJ databases">
        <authorList>
            <person name="Peterson S.W."/>
        </authorList>
    </citation>
    <scope>NUCLEOTIDE SEQUENCE [LARGE SCALE GENOMIC DNA]</scope>
    <source>
        <strain evidence="2 3">B Ar 00.02</strain>
    </source>
</reference>
<organism evidence="2 3">
    <name type="scientific">Arthrobacter rhombi</name>
    <dbReference type="NCBI Taxonomy" id="71253"/>
    <lineage>
        <taxon>Bacteria</taxon>
        <taxon>Bacillati</taxon>
        <taxon>Actinomycetota</taxon>
        <taxon>Actinomycetes</taxon>
        <taxon>Micrococcales</taxon>
        <taxon>Micrococcaceae</taxon>
        <taxon>Arthrobacter</taxon>
    </lineage>
</organism>
<dbReference type="AlphaFoldDB" id="A0A1R4F0X3"/>
<keyword evidence="1" id="KW-1133">Transmembrane helix</keyword>
<accession>A0A1R4F0X3</accession>
<evidence type="ECO:0000313" key="3">
    <source>
        <dbReference type="Proteomes" id="UP000195913"/>
    </source>
</evidence>
<evidence type="ECO:0000313" key="2">
    <source>
        <dbReference type="EMBL" id="SJM49511.1"/>
    </source>
</evidence>
<gene>
    <name evidence="2" type="ORF">FM101_01665</name>
</gene>
<protein>
    <submittedName>
        <fullName evidence="2">Hypothetical membrane protein</fullName>
    </submittedName>
</protein>
<feature type="transmembrane region" description="Helical" evidence="1">
    <location>
        <begin position="83"/>
        <end position="103"/>
    </location>
</feature>
<sequence length="118" mass="12360">MLLLEAVAALAAAAWYATSLGESGPLSMGGRIFMLVLILGATAWQTNVGIQVFKGHAWTRAAAVVWQIFQVIFAVSFLGGGGWSLALGIALLIPSAAIILLIFDPKATAFFGDRAPQN</sequence>
<keyword evidence="1" id="KW-0812">Transmembrane</keyword>
<keyword evidence="3" id="KW-1185">Reference proteome</keyword>
<keyword evidence="1" id="KW-0472">Membrane</keyword>
<proteinExistence type="predicted"/>
<feature type="transmembrane region" description="Helical" evidence="1">
    <location>
        <begin position="31"/>
        <end position="50"/>
    </location>
</feature>
<dbReference type="EMBL" id="FUHW01000009">
    <property type="protein sequence ID" value="SJM49511.1"/>
    <property type="molecule type" value="Genomic_DNA"/>
</dbReference>
<name>A0A1R4F0X3_9MICC</name>
<dbReference type="Proteomes" id="UP000195913">
    <property type="component" value="Unassembled WGS sequence"/>
</dbReference>